<evidence type="ECO:0000256" key="1">
    <source>
        <dbReference type="SAM" id="MobiDB-lite"/>
    </source>
</evidence>
<reference evidence="2" key="1">
    <citation type="journal article" date="2014" name="Front. Microbiol.">
        <title>High frequency of phylogenetically diverse reductive dehalogenase-homologous genes in deep subseafloor sedimentary metagenomes.</title>
        <authorList>
            <person name="Kawai M."/>
            <person name="Futagami T."/>
            <person name="Toyoda A."/>
            <person name="Takaki Y."/>
            <person name="Nishi S."/>
            <person name="Hori S."/>
            <person name="Arai W."/>
            <person name="Tsubouchi T."/>
            <person name="Morono Y."/>
            <person name="Uchiyama I."/>
            <person name="Ito T."/>
            <person name="Fujiyama A."/>
            <person name="Inagaki F."/>
            <person name="Takami H."/>
        </authorList>
    </citation>
    <scope>NUCLEOTIDE SEQUENCE</scope>
    <source>
        <strain evidence="2">Expedition CK06-06</strain>
    </source>
</reference>
<dbReference type="Gene3D" id="6.10.140.1720">
    <property type="match status" value="1"/>
</dbReference>
<feature type="region of interest" description="Disordered" evidence="1">
    <location>
        <begin position="60"/>
        <end position="100"/>
    </location>
</feature>
<sequence length="236" mass="28128">MTLDGDLQSKGGALTGGWRPSNRKDKGPAKAKGSGFDVTQRRQQISKLRKEIEELEDQIAQAESRLETQEHDLTDRQQNKDRVKGEAATRSDELHTLREQRREAYQGLENLRRALSRYEREEAEAQAELDTLGKEEKRDPEYYIDEPLKELERRVEQTKRRIRRLEPINMKAIDEYDVYEEEYNLFRERVDALEREKLEIERLIGEIEERKRERFLETLQAVDSEFKRIFERLFEG</sequence>
<comment type="caution">
    <text evidence="2">The sequence shown here is derived from an EMBL/GenBank/DDBJ whole genome shotgun (WGS) entry which is preliminary data.</text>
</comment>
<evidence type="ECO:0008006" key="3">
    <source>
        <dbReference type="Google" id="ProtNLM"/>
    </source>
</evidence>
<protein>
    <recommendedName>
        <fullName evidence="3">Chromosome segregation protein SMC</fullName>
    </recommendedName>
</protein>
<accession>X0Z8I2</accession>
<feature type="region of interest" description="Disordered" evidence="1">
    <location>
        <begin position="1"/>
        <end position="45"/>
    </location>
</feature>
<dbReference type="AlphaFoldDB" id="X0Z8I2"/>
<feature type="compositionally biased region" description="Basic and acidic residues" evidence="1">
    <location>
        <begin position="64"/>
        <end position="100"/>
    </location>
</feature>
<name>X0Z8I2_9ZZZZ</name>
<proteinExistence type="predicted"/>
<dbReference type="EMBL" id="BARS01051379">
    <property type="protein sequence ID" value="GAG44836.1"/>
    <property type="molecule type" value="Genomic_DNA"/>
</dbReference>
<dbReference type="PANTHER" id="PTHR43977">
    <property type="entry name" value="STRUCTURAL MAINTENANCE OF CHROMOSOMES PROTEIN 3"/>
    <property type="match status" value="1"/>
</dbReference>
<evidence type="ECO:0000313" key="2">
    <source>
        <dbReference type="EMBL" id="GAG44836.1"/>
    </source>
</evidence>
<gene>
    <name evidence="2" type="ORF">S01H1_76552</name>
</gene>
<feature type="non-terminal residue" evidence="2">
    <location>
        <position position="236"/>
    </location>
</feature>
<organism evidence="2">
    <name type="scientific">marine sediment metagenome</name>
    <dbReference type="NCBI Taxonomy" id="412755"/>
    <lineage>
        <taxon>unclassified sequences</taxon>
        <taxon>metagenomes</taxon>
        <taxon>ecological metagenomes</taxon>
    </lineage>
</organism>